<dbReference type="PIRSF" id="PIRSF006232">
    <property type="entry name" value="Pirin"/>
    <property type="match status" value="1"/>
</dbReference>
<sequence>MTIERNPQVDVRRSEDRATSTYGWLDSKHSFSFGQHHDPANTHHGLLLVNNDDIVAAGTGFDTHPHRDMEIVTWVMQGSLVHQDSAGHHGIIYPGLAQRMSAGRGILHSEKNDSWRLGGDTHTDPVHFVQMWVVPDESGIVPGYEQLEIDHELMSGSLVPVASGMAKHEGASAIRIRNKYAALHVARLEPGQGVQLPESPFLHLFVGRGAVSLEGAGALGAGDAVRLTATGGQRVTAAEASEILVWEMHATLAA</sequence>
<dbReference type="EMBL" id="FOQG01000010">
    <property type="protein sequence ID" value="SFI59011.1"/>
    <property type="molecule type" value="Genomic_DNA"/>
</dbReference>
<dbReference type="InterPro" id="IPR014710">
    <property type="entry name" value="RmlC-like_jellyroll"/>
</dbReference>
<evidence type="ECO:0000313" key="6">
    <source>
        <dbReference type="Proteomes" id="UP000198649"/>
    </source>
</evidence>
<dbReference type="InterPro" id="IPR003829">
    <property type="entry name" value="Pirin_N_dom"/>
</dbReference>
<dbReference type="AlphaFoldDB" id="A0A1I3JFF6"/>
<dbReference type="InterPro" id="IPR012093">
    <property type="entry name" value="Pirin"/>
</dbReference>
<keyword evidence="2" id="KW-0479">Metal-binding</keyword>
<keyword evidence="2" id="KW-0408">Iron</keyword>
<feature type="binding site" evidence="2">
    <location>
        <position position="108"/>
    </location>
    <ligand>
        <name>Fe cation</name>
        <dbReference type="ChEBI" id="CHEBI:24875"/>
    </ligand>
</feature>
<dbReference type="PANTHER" id="PTHR43212:SF3">
    <property type="entry name" value="QUERCETIN 2,3-DIOXYGENASE"/>
    <property type="match status" value="1"/>
</dbReference>
<dbReference type="RefSeq" id="WP_091114221.1">
    <property type="nucleotide sequence ID" value="NZ_BKAF01000012.1"/>
</dbReference>
<evidence type="ECO:0000256" key="2">
    <source>
        <dbReference type="PIRSR" id="PIRSR006232-1"/>
    </source>
</evidence>
<dbReference type="PANTHER" id="PTHR43212">
    <property type="entry name" value="QUERCETIN 2,3-DIOXYGENASE"/>
    <property type="match status" value="1"/>
</dbReference>
<protein>
    <recommendedName>
        <fullName evidence="4">Pirin N-terminal domain-containing protein</fullName>
    </recommendedName>
</protein>
<dbReference type="SUPFAM" id="SSF51182">
    <property type="entry name" value="RmlC-like cupins"/>
    <property type="match status" value="1"/>
</dbReference>
<gene>
    <name evidence="5" type="ORF">SAMN05216561_110117</name>
</gene>
<dbReference type="GO" id="GO:0046872">
    <property type="term" value="F:metal ion binding"/>
    <property type="evidence" value="ECO:0007669"/>
    <property type="project" value="UniProtKB-KW"/>
</dbReference>
<evidence type="ECO:0000313" key="5">
    <source>
        <dbReference type="EMBL" id="SFI59011.1"/>
    </source>
</evidence>
<feature type="binding site" evidence="2">
    <location>
        <position position="66"/>
    </location>
    <ligand>
        <name>Fe cation</name>
        <dbReference type="ChEBI" id="CHEBI:24875"/>
    </ligand>
</feature>
<keyword evidence="6" id="KW-1185">Reference proteome</keyword>
<name>A0A1I3JFF6_9ACTN</name>
<comment type="cofactor">
    <cofactor evidence="2">
        <name>Fe cation</name>
        <dbReference type="ChEBI" id="CHEBI:24875"/>
    </cofactor>
    <text evidence="2">Binds 1 Fe cation per subunit.</text>
</comment>
<proteinExistence type="inferred from homology"/>
<feature type="binding site" evidence="2">
    <location>
        <position position="110"/>
    </location>
    <ligand>
        <name>Fe cation</name>
        <dbReference type="ChEBI" id="CHEBI:24875"/>
    </ligand>
</feature>
<feature type="domain" description="Pirin N-terminal" evidence="4">
    <location>
        <begin position="16"/>
        <end position="133"/>
    </location>
</feature>
<dbReference type="OrthoDB" id="321327at2"/>
<dbReference type="Pfam" id="PF02678">
    <property type="entry name" value="Pirin"/>
    <property type="match status" value="1"/>
</dbReference>
<dbReference type="CDD" id="cd02910">
    <property type="entry name" value="cupin_Yhhw_N"/>
    <property type="match status" value="1"/>
</dbReference>
<dbReference type="STRING" id="1005945.SAMN05216561_110117"/>
<comment type="similarity">
    <text evidence="1 3">Belongs to the pirin family.</text>
</comment>
<evidence type="ECO:0000259" key="4">
    <source>
        <dbReference type="Pfam" id="PF02678"/>
    </source>
</evidence>
<dbReference type="Gene3D" id="2.60.120.10">
    <property type="entry name" value="Jelly Rolls"/>
    <property type="match status" value="2"/>
</dbReference>
<organism evidence="5 6">
    <name type="scientific">Nocardioides psychrotolerans</name>
    <dbReference type="NCBI Taxonomy" id="1005945"/>
    <lineage>
        <taxon>Bacteria</taxon>
        <taxon>Bacillati</taxon>
        <taxon>Actinomycetota</taxon>
        <taxon>Actinomycetes</taxon>
        <taxon>Propionibacteriales</taxon>
        <taxon>Nocardioidaceae</taxon>
        <taxon>Nocardioides</taxon>
    </lineage>
</organism>
<evidence type="ECO:0000256" key="3">
    <source>
        <dbReference type="RuleBase" id="RU003457"/>
    </source>
</evidence>
<dbReference type="InterPro" id="IPR011051">
    <property type="entry name" value="RmlC_Cupin_sf"/>
</dbReference>
<dbReference type="Proteomes" id="UP000198649">
    <property type="component" value="Unassembled WGS sequence"/>
</dbReference>
<evidence type="ECO:0000256" key="1">
    <source>
        <dbReference type="ARBA" id="ARBA00008416"/>
    </source>
</evidence>
<reference evidence="5 6" key="1">
    <citation type="submission" date="2016-10" db="EMBL/GenBank/DDBJ databases">
        <authorList>
            <person name="de Groot N.N."/>
        </authorList>
    </citation>
    <scope>NUCLEOTIDE SEQUENCE [LARGE SCALE GENOMIC DNA]</scope>
    <source>
        <strain evidence="5 6">CGMCC 1.11156</strain>
    </source>
</reference>
<accession>A0A1I3JFF6</accession>
<feature type="binding site" evidence="2">
    <location>
        <position position="64"/>
    </location>
    <ligand>
        <name>Fe cation</name>
        <dbReference type="ChEBI" id="CHEBI:24875"/>
    </ligand>
</feature>